<gene>
    <name evidence="1" type="ORF">Poly41_30630</name>
</gene>
<organism evidence="1 2">
    <name type="scientific">Novipirellula artificiosorum</name>
    <dbReference type="NCBI Taxonomy" id="2528016"/>
    <lineage>
        <taxon>Bacteria</taxon>
        <taxon>Pseudomonadati</taxon>
        <taxon>Planctomycetota</taxon>
        <taxon>Planctomycetia</taxon>
        <taxon>Pirellulales</taxon>
        <taxon>Pirellulaceae</taxon>
        <taxon>Novipirellula</taxon>
    </lineage>
</organism>
<accession>A0A5C6DU74</accession>
<name>A0A5C6DU74_9BACT</name>
<protein>
    <submittedName>
        <fullName evidence="1">Uncharacterized protein</fullName>
    </submittedName>
</protein>
<sequence>MPAEQIAELKLLDLASFHDRVDVAGELMKHKPNIERDYY</sequence>
<comment type="caution">
    <text evidence="1">The sequence shown here is derived from an EMBL/GenBank/DDBJ whole genome shotgun (WGS) entry which is preliminary data.</text>
</comment>
<evidence type="ECO:0000313" key="2">
    <source>
        <dbReference type="Proteomes" id="UP000319143"/>
    </source>
</evidence>
<dbReference type="Proteomes" id="UP000319143">
    <property type="component" value="Unassembled WGS sequence"/>
</dbReference>
<evidence type="ECO:0000313" key="1">
    <source>
        <dbReference type="EMBL" id="TWU38586.1"/>
    </source>
</evidence>
<proteinExistence type="predicted"/>
<dbReference type="EMBL" id="SJPV01000004">
    <property type="protein sequence ID" value="TWU38586.1"/>
    <property type="molecule type" value="Genomic_DNA"/>
</dbReference>
<dbReference type="AlphaFoldDB" id="A0A5C6DU74"/>
<reference evidence="1 2" key="1">
    <citation type="submission" date="2019-02" db="EMBL/GenBank/DDBJ databases">
        <title>Deep-cultivation of Planctomycetes and their phenomic and genomic characterization uncovers novel biology.</title>
        <authorList>
            <person name="Wiegand S."/>
            <person name="Jogler M."/>
            <person name="Boedeker C."/>
            <person name="Pinto D."/>
            <person name="Vollmers J."/>
            <person name="Rivas-Marin E."/>
            <person name="Kohn T."/>
            <person name="Peeters S.H."/>
            <person name="Heuer A."/>
            <person name="Rast P."/>
            <person name="Oberbeckmann S."/>
            <person name="Bunk B."/>
            <person name="Jeske O."/>
            <person name="Meyerdierks A."/>
            <person name="Storesund J.E."/>
            <person name="Kallscheuer N."/>
            <person name="Luecker S."/>
            <person name="Lage O.M."/>
            <person name="Pohl T."/>
            <person name="Merkel B.J."/>
            <person name="Hornburger P."/>
            <person name="Mueller R.-W."/>
            <person name="Bruemmer F."/>
            <person name="Labrenz M."/>
            <person name="Spormann A.M."/>
            <person name="Op Den Camp H."/>
            <person name="Overmann J."/>
            <person name="Amann R."/>
            <person name="Jetten M.S.M."/>
            <person name="Mascher T."/>
            <person name="Medema M.H."/>
            <person name="Devos D.P."/>
            <person name="Kaster A.-K."/>
            <person name="Ovreas L."/>
            <person name="Rohde M."/>
            <person name="Galperin M.Y."/>
            <person name="Jogler C."/>
        </authorList>
    </citation>
    <scope>NUCLEOTIDE SEQUENCE [LARGE SCALE GENOMIC DNA]</scope>
    <source>
        <strain evidence="1 2">Poly41</strain>
    </source>
</reference>
<keyword evidence="2" id="KW-1185">Reference proteome</keyword>